<gene>
    <name evidence="1" type="ORF">Taro_021304</name>
</gene>
<name>A0A843V231_COLES</name>
<accession>A0A843V231</accession>
<feature type="non-terminal residue" evidence="1">
    <location>
        <position position="119"/>
    </location>
</feature>
<dbReference type="Proteomes" id="UP000652761">
    <property type="component" value="Unassembled WGS sequence"/>
</dbReference>
<evidence type="ECO:0000313" key="2">
    <source>
        <dbReference type="Proteomes" id="UP000652761"/>
    </source>
</evidence>
<dbReference type="EMBL" id="NMUH01001085">
    <property type="protein sequence ID" value="MQL88737.1"/>
    <property type="molecule type" value="Genomic_DNA"/>
</dbReference>
<proteinExistence type="predicted"/>
<dbReference type="AlphaFoldDB" id="A0A843V231"/>
<sequence>LHDCSPTATTDQHTYGTDGDVLGPLVHANYQRVAVPPSDSCCGGSDRNSDTTPVGAITFASAMTVKCRVGPEMKQDLLLFSWSWRPGVAVDLLASRLTRGQVSYPVLNPPCPSLLPQCS</sequence>
<organism evidence="1 2">
    <name type="scientific">Colocasia esculenta</name>
    <name type="common">Wild taro</name>
    <name type="synonym">Arum esculentum</name>
    <dbReference type="NCBI Taxonomy" id="4460"/>
    <lineage>
        <taxon>Eukaryota</taxon>
        <taxon>Viridiplantae</taxon>
        <taxon>Streptophyta</taxon>
        <taxon>Embryophyta</taxon>
        <taxon>Tracheophyta</taxon>
        <taxon>Spermatophyta</taxon>
        <taxon>Magnoliopsida</taxon>
        <taxon>Liliopsida</taxon>
        <taxon>Araceae</taxon>
        <taxon>Aroideae</taxon>
        <taxon>Colocasieae</taxon>
        <taxon>Colocasia</taxon>
    </lineage>
</organism>
<evidence type="ECO:0000313" key="1">
    <source>
        <dbReference type="EMBL" id="MQL88737.1"/>
    </source>
</evidence>
<keyword evidence="2" id="KW-1185">Reference proteome</keyword>
<protein>
    <submittedName>
        <fullName evidence="1">Uncharacterized protein</fullName>
    </submittedName>
</protein>
<comment type="caution">
    <text evidence="1">The sequence shown here is derived from an EMBL/GenBank/DDBJ whole genome shotgun (WGS) entry which is preliminary data.</text>
</comment>
<reference evidence="1" key="1">
    <citation type="submission" date="2017-07" db="EMBL/GenBank/DDBJ databases">
        <title>Taro Niue Genome Assembly and Annotation.</title>
        <authorList>
            <person name="Atibalentja N."/>
            <person name="Keating K."/>
            <person name="Fields C.J."/>
        </authorList>
    </citation>
    <scope>NUCLEOTIDE SEQUENCE</scope>
    <source>
        <strain evidence="1">Niue_2</strain>
        <tissue evidence="1">Leaf</tissue>
    </source>
</reference>